<feature type="transmembrane region" description="Helical" evidence="2">
    <location>
        <begin position="213"/>
        <end position="238"/>
    </location>
</feature>
<dbReference type="GO" id="GO:0004175">
    <property type="term" value="F:endopeptidase activity"/>
    <property type="evidence" value="ECO:0007669"/>
    <property type="project" value="UniProtKB-ARBA"/>
</dbReference>
<feature type="transmembrane region" description="Helical" evidence="2">
    <location>
        <begin position="325"/>
        <end position="345"/>
    </location>
</feature>
<keyword evidence="5" id="KW-1185">Reference proteome</keyword>
<dbReference type="Pfam" id="PF02517">
    <property type="entry name" value="Rce1-like"/>
    <property type="match status" value="1"/>
</dbReference>
<feature type="compositionally biased region" description="Basic and acidic residues" evidence="1">
    <location>
        <begin position="36"/>
        <end position="48"/>
    </location>
</feature>
<feature type="region of interest" description="Disordered" evidence="1">
    <location>
        <begin position="1"/>
        <end position="93"/>
    </location>
</feature>
<accession>A0AAX6FX32</accession>
<keyword evidence="2" id="KW-0472">Membrane</keyword>
<reference evidence="4" key="1">
    <citation type="journal article" date="2023" name="GigaByte">
        <title>Genome assembly of the bearded iris, Iris pallida Lam.</title>
        <authorList>
            <person name="Bruccoleri R.E."/>
            <person name="Oakeley E.J."/>
            <person name="Faust A.M.E."/>
            <person name="Altorfer M."/>
            <person name="Dessus-Babus S."/>
            <person name="Burckhardt D."/>
            <person name="Oertli M."/>
            <person name="Naumann U."/>
            <person name="Petersen F."/>
            <person name="Wong J."/>
        </authorList>
    </citation>
    <scope>NUCLEOTIDE SEQUENCE</scope>
    <source>
        <strain evidence="4">GSM-AAB239-AS_SAM_17_03QT</strain>
    </source>
</reference>
<evidence type="ECO:0000313" key="5">
    <source>
        <dbReference type="Proteomes" id="UP001140949"/>
    </source>
</evidence>
<dbReference type="GO" id="GO:0080120">
    <property type="term" value="P:CAAX-box protein maturation"/>
    <property type="evidence" value="ECO:0007669"/>
    <property type="project" value="UniProtKB-ARBA"/>
</dbReference>
<keyword evidence="2" id="KW-0812">Transmembrane</keyword>
<feature type="transmembrane region" description="Helical" evidence="2">
    <location>
        <begin position="384"/>
        <end position="402"/>
    </location>
</feature>
<feature type="transmembrane region" description="Helical" evidence="2">
    <location>
        <begin position="189"/>
        <end position="207"/>
    </location>
</feature>
<protein>
    <recommendedName>
        <fullName evidence="3">CAAX prenyl protease 2/Lysostaphin resistance protein A-like domain-containing protein</fullName>
    </recommendedName>
</protein>
<dbReference type="InterPro" id="IPR003675">
    <property type="entry name" value="Rce1/LyrA-like_dom"/>
</dbReference>
<gene>
    <name evidence="4" type="ORF">M6B38_393925</name>
</gene>
<dbReference type="PANTHER" id="PTHR36736:SF1">
    <property type="entry name" value="OS03G0100030 PROTEIN"/>
    <property type="match status" value="1"/>
</dbReference>
<name>A0AAX6FX32_IRIPA</name>
<feature type="transmembrane region" description="Helical" evidence="2">
    <location>
        <begin position="259"/>
        <end position="281"/>
    </location>
</feature>
<feature type="compositionally biased region" description="Low complexity" evidence="1">
    <location>
        <begin position="1"/>
        <end position="24"/>
    </location>
</feature>
<feature type="domain" description="CAAX prenyl protease 2/Lysostaphin resistance protein A-like" evidence="3">
    <location>
        <begin position="269"/>
        <end position="419"/>
    </location>
</feature>
<dbReference type="PANTHER" id="PTHR36736">
    <property type="entry name" value="OS03G0100030 PROTEIN"/>
    <property type="match status" value="1"/>
</dbReference>
<feature type="compositionally biased region" description="Polar residues" evidence="1">
    <location>
        <begin position="84"/>
        <end position="93"/>
    </location>
</feature>
<evidence type="ECO:0000256" key="2">
    <source>
        <dbReference type="SAM" id="Phobius"/>
    </source>
</evidence>
<evidence type="ECO:0000256" key="1">
    <source>
        <dbReference type="SAM" id="MobiDB-lite"/>
    </source>
</evidence>
<dbReference type="EMBL" id="JANAVB010025197">
    <property type="protein sequence ID" value="KAJ6820857.1"/>
    <property type="molecule type" value="Genomic_DNA"/>
</dbReference>
<comment type="caution">
    <text evidence="4">The sequence shown here is derived from an EMBL/GenBank/DDBJ whole genome shotgun (WGS) entry which is preliminary data.</text>
</comment>
<organism evidence="4 5">
    <name type="scientific">Iris pallida</name>
    <name type="common">Sweet iris</name>
    <dbReference type="NCBI Taxonomy" id="29817"/>
    <lineage>
        <taxon>Eukaryota</taxon>
        <taxon>Viridiplantae</taxon>
        <taxon>Streptophyta</taxon>
        <taxon>Embryophyta</taxon>
        <taxon>Tracheophyta</taxon>
        <taxon>Spermatophyta</taxon>
        <taxon>Magnoliopsida</taxon>
        <taxon>Liliopsida</taxon>
        <taxon>Asparagales</taxon>
        <taxon>Iridaceae</taxon>
        <taxon>Iridoideae</taxon>
        <taxon>Irideae</taxon>
        <taxon>Iris</taxon>
    </lineage>
</organism>
<feature type="transmembrane region" description="Helical" evidence="2">
    <location>
        <begin position="408"/>
        <end position="427"/>
    </location>
</feature>
<evidence type="ECO:0000313" key="4">
    <source>
        <dbReference type="EMBL" id="KAJ6820857.1"/>
    </source>
</evidence>
<reference evidence="4" key="2">
    <citation type="submission" date="2023-04" db="EMBL/GenBank/DDBJ databases">
        <authorList>
            <person name="Bruccoleri R.E."/>
            <person name="Oakeley E.J."/>
            <person name="Faust A.-M."/>
            <person name="Dessus-Babus S."/>
            <person name="Altorfer M."/>
            <person name="Burckhardt D."/>
            <person name="Oertli M."/>
            <person name="Naumann U."/>
            <person name="Petersen F."/>
            <person name="Wong J."/>
        </authorList>
    </citation>
    <scope>NUCLEOTIDE SEQUENCE</scope>
    <source>
        <strain evidence="4">GSM-AAB239-AS_SAM_17_03QT</strain>
        <tissue evidence="4">Leaf</tissue>
    </source>
</reference>
<evidence type="ECO:0000259" key="3">
    <source>
        <dbReference type="Pfam" id="PF02517"/>
    </source>
</evidence>
<dbReference type="AlphaFoldDB" id="A0AAX6FX32"/>
<keyword evidence="2" id="KW-1133">Transmembrane helix</keyword>
<dbReference type="Proteomes" id="UP001140949">
    <property type="component" value="Unassembled WGS sequence"/>
</dbReference>
<proteinExistence type="predicted"/>
<sequence length="452" mass="49914">MEVSCVSCSPALSLSLPPSSSSSSNPITNLRLWLNQERKSRSSKERSLRIRSSAEGSGETSIDDAERRRRRSSLAAGGIEVSASPGSSTSTIERTFGSRNADFAMWEKLGAVVRLSYGIAIQPTLARDREQMSSSRPRWGSIMISPPNMPTILLLVVKRDACGPSGREFEPQWRRVHHKYSLLQQKKKCIYGAMALAGNFICSITGIESTGGFHFALNAIVDGLGYAAPPIMALLFILDDEVVKYSPHARAIRDVEDEELRSFFCGMSPWQFILIVIASSIGEELFYRVAVQGSLADMFLRGTELVKDARGIASLTGMLPLFVPFAQAFAAVVTAALTGSLYYIATAPKDPTYVVAPVLQSRSGREDLKKLFAAWYQRRQMRKIYSPLLEGLLALYLGFEWIQTDNILAPMITHGIYSAVVLGHGLIKIHDHRRKLRNRIQQVKAGAKSPNK</sequence>